<dbReference type="GO" id="GO:0045454">
    <property type="term" value="P:cell redox homeostasis"/>
    <property type="evidence" value="ECO:0007669"/>
    <property type="project" value="TreeGrafter"/>
</dbReference>
<dbReference type="PANTHER" id="PTHR34386:SF1">
    <property type="entry name" value="GLUTAREDOXIN-LIKE PROTEIN NRDH"/>
    <property type="match status" value="1"/>
</dbReference>
<sequence>MFKLKTVMLFLLALFVYQKWDLINNYFNPPPDFSVQHGGKVILYSAEWCGYCKETRKLLEHQNIPFYEYDIEKSAEGFKQFKRLKGKGVPLVFIGGEVVRGYDPSQILRLANEH</sequence>
<comment type="caution">
    <text evidence="3">The sequence shown here is derived from an EMBL/GenBank/DDBJ whole genome shotgun (WGS) entry which is preliminary data.</text>
</comment>
<dbReference type="AlphaFoldDB" id="A0A081KG31"/>
<dbReference type="InterPro" id="IPR051548">
    <property type="entry name" value="Grx-like_ET"/>
</dbReference>
<dbReference type="Proteomes" id="UP000027997">
    <property type="component" value="Unassembled WGS sequence"/>
</dbReference>
<dbReference type="eggNOG" id="COG0695">
    <property type="taxonomic scope" value="Bacteria"/>
</dbReference>
<dbReference type="PANTHER" id="PTHR34386">
    <property type="entry name" value="GLUTAREDOXIN"/>
    <property type="match status" value="1"/>
</dbReference>
<feature type="domain" description="Glutaredoxin" evidence="2">
    <location>
        <begin position="41"/>
        <end position="99"/>
    </location>
</feature>
<dbReference type="PROSITE" id="PS00194">
    <property type="entry name" value="THIOREDOXIN_1"/>
    <property type="match status" value="1"/>
</dbReference>
<reference evidence="3 4" key="1">
    <citation type="submission" date="2014-06" db="EMBL/GenBank/DDBJ databases">
        <title>Whole Genome Sequences of Three Symbiotic Endozoicomonas Bacteria.</title>
        <authorList>
            <person name="Neave M.J."/>
            <person name="Apprill A."/>
            <person name="Voolstra C.R."/>
        </authorList>
    </citation>
    <scope>NUCLEOTIDE SEQUENCE [LARGE SCALE GENOMIC DNA]</scope>
    <source>
        <strain evidence="3 4">DSM 22380</strain>
    </source>
</reference>
<dbReference type="GO" id="GO:0009055">
    <property type="term" value="F:electron transfer activity"/>
    <property type="evidence" value="ECO:0007669"/>
    <property type="project" value="TreeGrafter"/>
</dbReference>
<dbReference type="CDD" id="cd02976">
    <property type="entry name" value="NrdH"/>
    <property type="match status" value="1"/>
</dbReference>
<dbReference type="InterPro" id="IPR017937">
    <property type="entry name" value="Thioredoxin_CS"/>
</dbReference>
<dbReference type="InterPro" id="IPR002109">
    <property type="entry name" value="Glutaredoxin"/>
</dbReference>
<gene>
    <name evidence="3" type="ORF">GV64_22470</name>
</gene>
<dbReference type="Pfam" id="PF00462">
    <property type="entry name" value="Glutaredoxin"/>
    <property type="match status" value="1"/>
</dbReference>
<organism evidence="3 4">
    <name type="scientific">Endozoicomonas elysicola</name>
    <dbReference type="NCBI Taxonomy" id="305900"/>
    <lineage>
        <taxon>Bacteria</taxon>
        <taxon>Pseudomonadati</taxon>
        <taxon>Pseudomonadota</taxon>
        <taxon>Gammaproteobacteria</taxon>
        <taxon>Oceanospirillales</taxon>
        <taxon>Endozoicomonadaceae</taxon>
        <taxon>Endozoicomonas</taxon>
    </lineage>
</organism>
<dbReference type="PROSITE" id="PS51354">
    <property type="entry name" value="GLUTAREDOXIN_2"/>
    <property type="match status" value="1"/>
</dbReference>
<evidence type="ECO:0000313" key="3">
    <source>
        <dbReference type="EMBL" id="KEI73107.1"/>
    </source>
</evidence>
<dbReference type="Gene3D" id="3.40.30.10">
    <property type="entry name" value="Glutaredoxin"/>
    <property type="match status" value="1"/>
</dbReference>
<protein>
    <submittedName>
        <fullName evidence="3">Glutaredoxin</fullName>
    </submittedName>
</protein>
<dbReference type="InterPro" id="IPR036249">
    <property type="entry name" value="Thioredoxin-like_sf"/>
</dbReference>
<evidence type="ECO:0000259" key="2">
    <source>
        <dbReference type="Pfam" id="PF00462"/>
    </source>
</evidence>
<name>A0A081KG31_9GAMM</name>
<dbReference type="SUPFAM" id="SSF52833">
    <property type="entry name" value="Thioredoxin-like"/>
    <property type="match status" value="1"/>
</dbReference>
<evidence type="ECO:0000256" key="1">
    <source>
        <dbReference type="ARBA" id="ARBA00023284"/>
    </source>
</evidence>
<keyword evidence="4" id="KW-1185">Reference proteome</keyword>
<dbReference type="EMBL" id="JOJP01000001">
    <property type="protein sequence ID" value="KEI73107.1"/>
    <property type="molecule type" value="Genomic_DNA"/>
</dbReference>
<keyword evidence="1" id="KW-0676">Redox-active center</keyword>
<accession>A0A081KG31</accession>
<evidence type="ECO:0000313" key="4">
    <source>
        <dbReference type="Proteomes" id="UP000027997"/>
    </source>
</evidence>
<dbReference type="STRING" id="305900.GV64_22470"/>
<proteinExistence type="predicted"/>